<keyword evidence="1" id="KW-0472">Membrane</keyword>
<comment type="caution">
    <text evidence="2">The sequence shown here is derived from an EMBL/GenBank/DDBJ whole genome shotgun (WGS) entry which is preliminary data.</text>
</comment>
<name>A0A7V8SV43_9BACT</name>
<sequence>MMEIVGIATIILAAYLGVLSRQFFVQFLMFGYAFATVISIGSVLLEEITYKRYNDWKDVVRLVSYCFLEHFPYRQLHMIWRLQGLWQYLRGDHVWKPLKRKGLASAGWQ</sequence>
<evidence type="ECO:0000313" key="2">
    <source>
        <dbReference type="EMBL" id="MBA0083518.1"/>
    </source>
</evidence>
<gene>
    <name evidence="2" type="ORF">HRJ53_00825</name>
</gene>
<dbReference type="EMBL" id="JACDQQ010000081">
    <property type="protein sequence ID" value="MBA0083518.1"/>
    <property type="molecule type" value="Genomic_DNA"/>
</dbReference>
<feature type="transmembrane region" description="Helical" evidence="1">
    <location>
        <begin position="30"/>
        <end position="48"/>
    </location>
</feature>
<dbReference type="AlphaFoldDB" id="A0A7V8SV43"/>
<evidence type="ECO:0000313" key="3">
    <source>
        <dbReference type="Proteomes" id="UP000567293"/>
    </source>
</evidence>
<accession>A0A7V8SV43</accession>
<keyword evidence="1" id="KW-1133">Transmembrane helix</keyword>
<reference evidence="2" key="1">
    <citation type="submission" date="2020-06" db="EMBL/GenBank/DDBJ databases">
        <title>Legume-microbial interactions unlock mineral nutrients during tropical forest succession.</title>
        <authorList>
            <person name="Epihov D.Z."/>
        </authorList>
    </citation>
    <scope>NUCLEOTIDE SEQUENCE [LARGE SCALE GENOMIC DNA]</scope>
    <source>
        <strain evidence="2">Pan2503</strain>
    </source>
</reference>
<keyword evidence="1" id="KW-0812">Transmembrane</keyword>
<protein>
    <submittedName>
        <fullName evidence="2">Uncharacterized protein</fullName>
    </submittedName>
</protein>
<dbReference type="Proteomes" id="UP000567293">
    <property type="component" value="Unassembled WGS sequence"/>
</dbReference>
<proteinExistence type="predicted"/>
<organism evidence="2 3">
    <name type="scientific">Candidatus Acidiferrum panamense</name>
    <dbReference type="NCBI Taxonomy" id="2741543"/>
    <lineage>
        <taxon>Bacteria</taxon>
        <taxon>Pseudomonadati</taxon>
        <taxon>Acidobacteriota</taxon>
        <taxon>Terriglobia</taxon>
        <taxon>Candidatus Acidiferrales</taxon>
        <taxon>Candidatus Acidiferrum</taxon>
    </lineage>
</organism>
<evidence type="ECO:0000256" key="1">
    <source>
        <dbReference type="SAM" id="Phobius"/>
    </source>
</evidence>
<keyword evidence="3" id="KW-1185">Reference proteome</keyword>